<dbReference type="KEGG" id="pyo:PY17X_1031500"/>
<gene>
    <name evidence="2" type="ORF">PY17X_1031500</name>
    <name evidence="1" type="ORF">PYYM_1031200</name>
</gene>
<dbReference type="EMBL" id="LM993664">
    <property type="protein sequence ID" value="VTZ79040.1"/>
    <property type="molecule type" value="Genomic_DNA"/>
</dbReference>
<evidence type="ECO:0000313" key="4">
    <source>
        <dbReference type="Proteomes" id="UP000072904"/>
    </source>
</evidence>
<dbReference type="OMA" id="FCKSYEI"/>
<dbReference type="VEuPathDB" id="PlasmoDB:PYYM_1031200"/>
<sequence length="173" mass="21085">MKKYIINFQNPNLVNMEFNTLNKDSCFEYNNSQCHDNIKNNKKNEMNYLNNHFKNEKYYVYYDKFLRTIKILNMEKKNQNFCKSYEILQAHKNELEQIIRKTFDKNTINDYLKKLNKNEQKITNFIKYFEEIITKKNKKKYAKQINTQISILLKILPQIVHLLKDAPILEKIN</sequence>
<dbReference type="Proteomes" id="UP000072904">
    <property type="component" value="Chromosome 10"/>
</dbReference>
<evidence type="ECO:0000313" key="3">
    <source>
        <dbReference type="Proteomes" id="UP000072874"/>
    </source>
</evidence>
<dbReference type="RefSeq" id="XP_729155.1">
    <property type="nucleotide sequence ID" value="XM_724062.1"/>
</dbReference>
<reference evidence="2" key="3">
    <citation type="submission" date="2014-05" db="EMBL/GenBank/DDBJ databases">
        <authorList>
            <person name="Aslett M.A."/>
            <person name="De Silva N."/>
        </authorList>
    </citation>
    <scope>NUCLEOTIDE SEQUENCE</scope>
    <source>
        <strain evidence="2">17X</strain>
    </source>
</reference>
<name>A0A077YFA5_PLAYE</name>
<organism evidence="1 4">
    <name type="scientific">Plasmodium yoelii</name>
    <dbReference type="NCBI Taxonomy" id="5861"/>
    <lineage>
        <taxon>Eukaryota</taxon>
        <taxon>Sar</taxon>
        <taxon>Alveolata</taxon>
        <taxon>Apicomplexa</taxon>
        <taxon>Aconoidasida</taxon>
        <taxon>Haemosporida</taxon>
        <taxon>Plasmodiidae</taxon>
        <taxon>Plasmodium</taxon>
        <taxon>Plasmodium (Vinckeia)</taxon>
    </lineage>
</organism>
<accession>A0A077YFA5</accession>
<dbReference type="VEuPathDB" id="PlasmoDB:PY01403"/>
<evidence type="ECO:0000313" key="1">
    <source>
        <dbReference type="EMBL" id="CDU85145.1"/>
    </source>
</evidence>
<dbReference type="VEuPathDB" id="PlasmoDB:PY17X_1031500"/>
<dbReference type="VEuPathDB" id="PlasmoDB:Py17XNL_001002555"/>
<reference evidence="2" key="4">
    <citation type="submission" date="2019-05" db="EMBL/GenBank/DDBJ databases">
        <authorList>
            <consortium name="Pathogen Informatics"/>
        </authorList>
    </citation>
    <scope>NUCLEOTIDE SEQUENCE</scope>
    <source>
        <strain evidence="2">17X</strain>
    </source>
</reference>
<proteinExistence type="predicted"/>
<reference evidence="1" key="2">
    <citation type="submission" date="2014-05" db="EMBL/GenBank/DDBJ databases">
        <authorList>
            <person name="Aslett A.Martin."/>
            <person name="De Silva Nishadi"/>
        </authorList>
    </citation>
    <scope>NUCLEOTIDE SEQUENCE</scope>
    <source>
        <strain evidence="1">YM</strain>
    </source>
</reference>
<evidence type="ECO:0000313" key="2">
    <source>
        <dbReference type="EMBL" id="VTZ79040.1"/>
    </source>
</evidence>
<dbReference type="OrthoDB" id="372640at2759"/>
<reference evidence="3 4" key="1">
    <citation type="journal article" date="2014" name="BMC Biol.">
        <title>A comprehensive evaluation of rodent malaria parasite genomes and gene expression.</title>
        <authorList>
            <person name="Otto T.D."/>
            <person name="Bohme U."/>
            <person name="Jackson A.P."/>
            <person name="Hunt M."/>
            <person name="Franke-Fayard B."/>
            <person name="Hoeijmakers W.A."/>
            <person name="Religa A.A."/>
            <person name="Robertson L."/>
            <person name="Sanders M."/>
            <person name="Ogun S.A."/>
            <person name="Cunningham D."/>
            <person name="Erhart A."/>
            <person name="Billker O."/>
            <person name="Khan S.M."/>
            <person name="Stunnenberg H.G."/>
            <person name="Langhorne J."/>
            <person name="Holder A.A."/>
            <person name="Waters A.P."/>
            <person name="Newbold C.I."/>
            <person name="Pain A."/>
            <person name="Berriman M."/>
            <person name="Janse C.J."/>
        </authorList>
    </citation>
    <scope>NUCLEOTIDE SEQUENCE [LARGE SCALE GENOMIC DNA]</scope>
    <source>
        <strain evidence="2 3">17X</strain>
        <strain evidence="1 4">YM</strain>
    </source>
</reference>
<dbReference type="EMBL" id="LK934638">
    <property type="protein sequence ID" value="CDU85145.1"/>
    <property type="molecule type" value="Genomic_DNA"/>
</dbReference>
<dbReference type="GeneID" id="3801709"/>
<protein>
    <submittedName>
        <fullName evidence="1">Uncharacterized protein</fullName>
    </submittedName>
</protein>
<dbReference type="AlphaFoldDB" id="A0A077YFA5"/>
<dbReference type="Proteomes" id="UP000072874">
    <property type="component" value="Chromosome 10"/>
</dbReference>